<dbReference type="HOGENOM" id="CLU_117541_1_0_4"/>
<dbReference type="AlphaFoldDB" id="Q46TU3"/>
<accession>Q46TU3</accession>
<sequence length="194" mass="20543">MFLPALRSFMPFPCLPLDKRRASCLLAVLLLTTSTAGFAAPTLSGLASLLLGTVRGKPSGMAGVTRLTARDAERQLGLACAELARATPIALDSSTRLTGCATRPGKIVEFHLQVTGVEPKREDTKAFMVSARPILERGVCRNPDVPVLGKLGVTLDYRYAAGQEPLVVLHIPPGRCDTSGASSATSLYPSPEVR</sequence>
<dbReference type="KEGG" id="reu:Reut_B4085"/>
<reference evidence="1" key="1">
    <citation type="submission" date="2005-08" db="EMBL/GenBank/DDBJ databases">
        <title>Complete sequence of chromosome 2 of Ralstonia eutropha JMP134.</title>
        <authorList>
            <person name="Copeland A."/>
            <person name="Lucas S."/>
            <person name="Lapidus A."/>
            <person name="Barry K."/>
            <person name="Detter J.C."/>
            <person name="Glavina T."/>
            <person name="Hammon N."/>
            <person name="Israni S."/>
            <person name="Pitluck S."/>
            <person name="Goltsman E."/>
            <person name="Martinez M."/>
            <person name="Schmutz J."/>
            <person name="Larimer F."/>
            <person name="Land M."/>
            <person name="Lykidis A."/>
            <person name="Richardson P."/>
        </authorList>
    </citation>
    <scope>NUCLEOTIDE SEQUENCE [LARGE SCALE GENOMIC DNA]</scope>
    <source>
        <strain evidence="1">JMP134</strain>
    </source>
</reference>
<dbReference type="EMBL" id="CP000091">
    <property type="protein sequence ID" value="AAZ63441.1"/>
    <property type="molecule type" value="Genomic_DNA"/>
</dbReference>
<gene>
    <name evidence="1" type="ordered locus">Reut_B4085</name>
</gene>
<protein>
    <submittedName>
        <fullName evidence="1">Uncharacterized protein</fullName>
    </submittedName>
</protein>
<dbReference type="OrthoDB" id="8965439at2"/>
<evidence type="ECO:0000313" key="1">
    <source>
        <dbReference type="EMBL" id="AAZ63441.1"/>
    </source>
</evidence>
<dbReference type="STRING" id="264198.Reut_B4085"/>
<name>Q46TU3_CUPPJ</name>
<dbReference type="Gene3D" id="3.30.300.250">
    <property type="match status" value="1"/>
</dbReference>
<organism evidence="1">
    <name type="scientific">Cupriavidus pinatubonensis (strain JMP 134 / LMG 1197)</name>
    <name type="common">Cupriavidus necator (strain JMP 134)</name>
    <dbReference type="NCBI Taxonomy" id="264198"/>
    <lineage>
        <taxon>Bacteria</taxon>
        <taxon>Pseudomonadati</taxon>
        <taxon>Pseudomonadota</taxon>
        <taxon>Betaproteobacteria</taxon>
        <taxon>Burkholderiales</taxon>
        <taxon>Burkholderiaceae</taxon>
        <taxon>Cupriavidus</taxon>
    </lineage>
</organism>
<proteinExistence type="predicted"/>